<comment type="caution">
    <text evidence="1">The sequence shown here is derived from an EMBL/GenBank/DDBJ whole genome shotgun (WGS) entry which is preliminary data.</text>
</comment>
<evidence type="ECO:0000313" key="2">
    <source>
        <dbReference type="Proteomes" id="UP001482620"/>
    </source>
</evidence>
<organism evidence="1 2">
    <name type="scientific">Ilyodon furcidens</name>
    <name type="common">goldbreast splitfin</name>
    <dbReference type="NCBI Taxonomy" id="33524"/>
    <lineage>
        <taxon>Eukaryota</taxon>
        <taxon>Metazoa</taxon>
        <taxon>Chordata</taxon>
        <taxon>Craniata</taxon>
        <taxon>Vertebrata</taxon>
        <taxon>Euteleostomi</taxon>
        <taxon>Actinopterygii</taxon>
        <taxon>Neopterygii</taxon>
        <taxon>Teleostei</taxon>
        <taxon>Neoteleostei</taxon>
        <taxon>Acanthomorphata</taxon>
        <taxon>Ovalentaria</taxon>
        <taxon>Atherinomorphae</taxon>
        <taxon>Cyprinodontiformes</taxon>
        <taxon>Goodeidae</taxon>
        <taxon>Ilyodon</taxon>
    </lineage>
</organism>
<sequence length="116" mass="12767">MLLHHSPDPLQGFPGLLRHPPGLLQKFQCFYHQGSTVVSSLQGNLQRRYSMGSPSTVDDFPTRASMGAQVLWPTFKQGSRVCSKPHSPPPKKVLLGFPKCPGQPPAKLLLWVLPVS</sequence>
<reference evidence="1 2" key="1">
    <citation type="submission" date="2021-06" db="EMBL/GenBank/DDBJ databases">
        <authorList>
            <person name="Palmer J.M."/>
        </authorList>
    </citation>
    <scope>NUCLEOTIDE SEQUENCE [LARGE SCALE GENOMIC DNA]</scope>
    <source>
        <strain evidence="2">if_2019</strain>
        <tissue evidence="1">Muscle</tissue>
    </source>
</reference>
<accession>A0ABV0TM70</accession>
<protein>
    <submittedName>
        <fullName evidence="1">Uncharacterized protein</fullName>
    </submittedName>
</protein>
<keyword evidence="2" id="KW-1185">Reference proteome</keyword>
<proteinExistence type="predicted"/>
<evidence type="ECO:0000313" key="1">
    <source>
        <dbReference type="EMBL" id="MEQ2233904.1"/>
    </source>
</evidence>
<gene>
    <name evidence="1" type="ORF">ILYODFUR_026595</name>
</gene>
<dbReference type="EMBL" id="JAHRIQ010038143">
    <property type="protein sequence ID" value="MEQ2233904.1"/>
    <property type="molecule type" value="Genomic_DNA"/>
</dbReference>
<name>A0ABV0TM70_9TELE</name>
<dbReference type="Proteomes" id="UP001482620">
    <property type="component" value="Unassembled WGS sequence"/>
</dbReference>